<accession>A0ABT1G0C8</accession>
<dbReference type="Pfam" id="PF02096">
    <property type="entry name" value="60KD_IMP"/>
    <property type="match status" value="1"/>
</dbReference>
<dbReference type="EMBL" id="JAMFTQ010000004">
    <property type="protein sequence ID" value="MCP1387489.1"/>
    <property type="molecule type" value="Genomic_DNA"/>
</dbReference>
<gene>
    <name evidence="16" type="primary">yidC</name>
    <name evidence="16" type="ORF">M5J20_04720</name>
</gene>
<evidence type="ECO:0000313" key="17">
    <source>
        <dbReference type="Proteomes" id="UP001204000"/>
    </source>
</evidence>
<comment type="similarity">
    <text evidence="2">Belongs to the OXA1/ALB3/YidC family. Type 1 subfamily.</text>
</comment>
<evidence type="ECO:0000256" key="6">
    <source>
        <dbReference type="ARBA" id="ARBA00023136"/>
    </source>
</evidence>
<keyword evidence="4 12" id="KW-0812">Transmembrane</keyword>
<proteinExistence type="inferred from homology"/>
<evidence type="ECO:0000256" key="10">
    <source>
        <dbReference type="ARBA" id="ARBA00033245"/>
    </source>
</evidence>
<comment type="caution">
    <text evidence="16">The sequence shown here is derived from an EMBL/GenBank/DDBJ whole genome shotgun (WGS) entry which is preliminary data.</text>
</comment>
<evidence type="ECO:0000256" key="12">
    <source>
        <dbReference type="RuleBase" id="RU003945"/>
    </source>
</evidence>
<evidence type="ECO:0000256" key="8">
    <source>
        <dbReference type="ARBA" id="ARBA00026028"/>
    </source>
</evidence>
<evidence type="ECO:0000256" key="2">
    <source>
        <dbReference type="ARBA" id="ARBA00010527"/>
    </source>
</evidence>
<name>A0ABT1G0C8_9CORY</name>
<evidence type="ECO:0000313" key="16">
    <source>
        <dbReference type="EMBL" id="MCP1387489.1"/>
    </source>
</evidence>
<evidence type="ECO:0000256" key="7">
    <source>
        <dbReference type="ARBA" id="ARBA00025034"/>
    </source>
</evidence>
<dbReference type="InterPro" id="IPR001708">
    <property type="entry name" value="YidC/ALB3/OXA1/COX18"/>
</dbReference>
<dbReference type="PANTHER" id="PTHR12428:SF65">
    <property type="entry name" value="CYTOCHROME C OXIDASE ASSEMBLY PROTEIN COX18, MITOCHONDRIAL"/>
    <property type="match status" value="1"/>
</dbReference>
<protein>
    <recommendedName>
        <fullName evidence="3">Membrane protein insertase YidC</fullName>
    </recommendedName>
    <alternativeName>
        <fullName evidence="11">Foldase YidC</fullName>
    </alternativeName>
    <alternativeName>
        <fullName evidence="10">Membrane integrase YidC</fullName>
    </alternativeName>
    <alternativeName>
        <fullName evidence="9">Membrane protein YidC</fullName>
    </alternativeName>
</protein>
<feature type="transmembrane region" description="Helical" evidence="14">
    <location>
        <begin position="247"/>
        <end position="267"/>
    </location>
</feature>
<comment type="function">
    <text evidence="7">Required for the insertion and/or proper folding and/or complex formation of integral membrane proteins into the membrane. Involved in integration of membrane proteins that insert both dependently and independently of the Sec translocase complex, as well as at least some lipoproteins. Aids folding of multispanning membrane proteins.</text>
</comment>
<evidence type="ECO:0000256" key="3">
    <source>
        <dbReference type="ARBA" id="ARBA00015325"/>
    </source>
</evidence>
<evidence type="ECO:0000256" key="14">
    <source>
        <dbReference type="SAM" id="Phobius"/>
    </source>
</evidence>
<feature type="region of interest" description="Disordered" evidence="13">
    <location>
        <begin position="328"/>
        <end position="391"/>
    </location>
</feature>
<organism evidence="16 17">
    <name type="scientific">Corynebacterium stercoris</name>
    <dbReference type="NCBI Taxonomy" id="2943490"/>
    <lineage>
        <taxon>Bacteria</taxon>
        <taxon>Bacillati</taxon>
        <taxon>Actinomycetota</taxon>
        <taxon>Actinomycetes</taxon>
        <taxon>Mycobacteriales</taxon>
        <taxon>Corynebacteriaceae</taxon>
        <taxon>Corynebacterium</taxon>
    </lineage>
</organism>
<dbReference type="NCBIfam" id="NF001300">
    <property type="entry name" value="PRK00247.1"/>
    <property type="match status" value="1"/>
</dbReference>
<evidence type="ECO:0000259" key="15">
    <source>
        <dbReference type="Pfam" id="PF02096"/>
    </source>
</evidence>
<evidence type="ECO:0000256" key="9">
    <source>
        <dbReference type="ARBA" id="ARBA00031538"/>
    </source>
</evidence>
<reference evidence="16" key="1">
    <citation type="submission" date="2022-05" db="EMBL/GenBank/DDBJ databases">
        <title>Corynebacterium sp. TA-R-1 sp. nov., isolated from human feces.</title>
        <authorList>
            <person name="Shamsuzzaman M."/>
            <person name="Dahal R.H."/>
        </authorList>
    </citation>
    <scope>NUCLEOTIDE SEQUENCE</scope>
    <source>
        <strain evidence="16">TA-R-1</strain>
    </source>
</reference>
<dbReference type="InterPro" id="IPR028055">
    <property type="entry name" value="YidC/Oxa/ALB_C"/>
</dbReference>
<comment type="subunit">
    <text evidence="8">Interacts with the Sec translocase complex via SecD. Specifically interacts with transmembrane segments of nascent integral membrane proteins during membrane integration.</text>
</comment>
<evidence type="ECO:0000256" key="4">
    <source>
        <dbReference type="ARBA" id="ARBA00022692"/>
    </source>
</evidence>
<feature type="transmembrane region" description="Helical" evidence="14">
    <location>
        <begin position="181"/>
        <end position="200"/>
    </location>
</feature>
<keyword evidence="6 14" id="KW-0472">Membrane</keyword>
<feature type="compositionally biased region" description="Basic and acidic residues" evidence="13">
    <location>
        <begin position="328"/>
        <end position="381"/>
    </location>
</feature>
<dbReference type="Proteomes" id="UP001204000">
    <property type="component" value="Unassembled WGS sequence"/>
</dbReference>
<dbReference type="NCBIfam" id="TIGR03592">
    <property type="entry name" value="yidC_oxa1_cterm"/>
    <property type="match status" value="1"/>
</dbReference>
<feature type="transmembrane region" description="Helical" evidence="14">
    <location>
        <begin position="99"/>
        <end position="119"/>
    </location>
</feature>
<dbReference type="RefSeq" id="WP_253576984.1">
    <property type="nucleotide sequence ID" value="NZ_JAMFTQ010000004.1"/>
</dbReference>
<evidence type="ECO:0000256" key="11">
    <source>
        <dbReference type="ARBA" id="ARBA00033342"/>
    </source>
</evidence>
<feature type="domain" description="Membrane insertase YidC/Oxa/ALB C-terminal" evidence="15">
    <location>
        <begin position="31"/>
        <end position="263"/>
    </location>
</feature>
<dbReference type="PANTHER" id="PTHR12428">
    <property type="entry name" value="OXA1"/>
    <property type="match status" value="1"/>
</dbReference>
<evidence type="ECO:0000256" key="1">
    <source>
        <dbReference type="ARBA" id="ARBA00004141"/>
    </source>
</evidence>
<keyword evidence="17" id="KW-1185">Reference proteome</keyword>
<sequence length="391" mass="44752">MLEMLVYPVSAVMKFWHWVLEGLSVPANAAWIASIVLFVFTVRGLILPFAWQTYKTTRTTFLMRPYLQDVEKQYGTSTDPKDLRAEEEARQQIHKDHGYNPLAACVPAMIQVPMFLGLYRVLLWMAVPDASEGRRIGMLTDAEIESFRTTTFFDVPLPAYVAMDPEQFDFLGTTLHDVRSLAIPLITTAIVLTSTNMVISQFRSRSTLEWNSAFARRIYSGMWWVIPLVAVMLALAGLTGLVPIALLMYWVLNNLFTTVQNAVLWWLSVRQLPSTERHHQFQEEVKAEALAQTRERKEQHRALRRKRISSITRPTTFADVRREIRDEKRSVKEQKASEKAAKKALNKERNEARKVMNKEKAAELAAEREAKKKAKEAEKNGEAPSAEPEQA</sequence>
<evidence type="ECO:0000256" key="13">
    <source>
        <dbReference type="SAM" id="MobiDB-lite"/>
    </source>
</evidence>
<keyword evidence="5 14" id="KW-1133">Transmembrane helix</keyword>
<evidence type="ECO:0000256" key="5">
    <source>
        <dbReference type="ARBA" id="ARBA00022989"/>
    </source>
</evidence>
<feature type="transmembrane region" description="Helical" evidence="14">
    <location>
        <begin position="221"/>
        <end position="241"/>
    </location>
</feature>
<feature type="transmembrane region" description="Helical" evidence="14">
    <location>
        <begin position="29"/>
        <end position="51"/>
    </location>
</feature>
<comment type="subcellular location">
    <subcellularLocation>
        <location evidence="1 12">Membrane</location>
        <topology evidence="1 12">Multi-pass membrane protein</topology>
    </subcellularLocation>
</comment>